<proteinExistence type="predicted"/>
<protein>
    <submittedName>
        <fullName evidence="2">Deaminase</fullName>
    </submittedName>
</protein>
<dbReference type="PANTHER" id="PTHR38011">
    <property type="entry name" value="DIHYDROFOLATE REDUCTASE FAMILY PROTEIN (AFU_ORTHOLOGUE AFUA_8G06820)"/>
    <property type="match status" value="1"/>
</dbReference>
<dbReference type="Pfam" id="PF01872">
    <property type="entry name" value="RibD_C"/>
    <property type="match status" value="1"/>
</dbReference>
<evidence type="ECO:0000313" key="2">
    <source>
        <dbReference type="EMBL" id="MTD16877.1"/>
    </source>
</evidence>
<sequence length="185" mass="19564">MGRLVLVAAITANGAFEAPAPAPDGWLVLDDESQRASLEMWRSAAAMVLGRPTYEGLAAVWPQLASVPGFEEYAHQMNSMPKYVASRTLSAPLDWNATLLTGDAVARLAELKAEHSGDLIVSGMGSLARDLLTAGVVDQVWMNVNPSLIGGGPQVFGTGPDIRMTLLSATTYGSGVVQLRYLVAH</sequence>
<dbReference type="RefSeq" id="WP_154770834.1">
    <property type="nucleotide sequence ID" value="NZ_WLYK01000011.1"/>
</dbReference>
<dbReference type="Gene3D" id="3.40.430.10">
    <property type="entry name" value="Dihydrofolate Reductase, subunit A"/>
    <property type="match status" value="1"/>
</dbReference>
<dbReference type="InterPro" id="IPR024072">
    <property type="entry name" value="DHFR-like_dom_sf"/>
</dbReference>
<dbReference type="SUPFAM" id="SSF53597">
    <property type="entry name" value="Dihydrofolate reductase-like"/>
    <property type="match status" value="1"/>
</dbReference>
<gene>
    <name evidence="2" type="ORF">GIS00_23360</name>
</gene>
<name>A0A7K1FRV1_9ACTN</name>
<keyword evidence="3" id="KW-1185">Reference proteome</keyword>
<reference evidence="2 3" key="1">
    <citation type="submission" date="2019-11" db="EMBL/GenBank/DDBJ databases">
        <authorList>
            <person name="Jiang L.-Q."/>
        </authorList>
    </citation>
    <scope>NUCLEOTIDE SEQUENCE [LARGE SCALE GENOMIC DNA]</scope>
    <source>
        <strain evidence="2 3">YIM 132087</strain>
    </source>
</reference>
<dbReference type="PANTHER" id="PTHR38011:SF11">
    <property type="entry name" value="2,5-DIAMINO-6-RIBOSYLAMINO-4(3H)-PYRIMIDINONE 5'-PHOSPHATE REDUCTASE"/>
    <property type="match status" value="1"/>
</dbReference>
<comment type="caution">
    <text evidence="2">The sequence shown here is derived from an EMBL/GenBank/DDBJ whole genome shotgun (WGS) entry which is preliminary data.</text>
</comment>
<organism evidence="2 3">
    <name type="scientific">Nakamurella alba</name>
    <dbReference type="NCBI Taxonomy" id="2665158"/>
    <lineage>
        <taxon>Bacteria</taxon>
        <taxon>Bacillati</taxon>
        <taxon>Actinomycetota</taxon>
        <taxon>Actinomycetes</taxon>
        <taxon>Nakamurellales</taxon>
        <taxon>Nakamurellaceae</taxon>
        <taxon>Nakamurella</taxon>
    </lineage>
</organism>
<dbReference type="InterPro" id="IPR002734">
    <property type="entry name" value="RibDG_C"/>
</dbReference>
<dbReference type="Proteomes" id="UP000460221">
    <property type="component" value="Unassembled WGS sequence"/>
</dbReference>
<dbReference type="AlphaFoldDB" id="A0A7K1FRV1"/>
<dbReference type="GO" id="GO:0009231">
    <property type="term" value="P:riboflavin biosynthetic process"/>
    <property type="evidence" value="ECO:0007669"/>
    <property type="project" value="InterPro"/>
</dbReference>
<feature type="domain" description="Bacterial bifunctional deaminase-reductase C-terminal" evidence="1">
    <location>
        <begin position="23"/>
        <end position="177"/>
    </location>
</feature>
<dbReference type="InterPro" id="IPR050765">
    <property type="entry name" value="Riboflavin_Biosynth_HTPR"/>
</dbReference>
<evidence type="ECO:0000313" key="3">
    <source>
        <dbReference type="Proteomes" id="UP000460221"/>
    </source>
</evidence>
<accession>A0A7K1FRV1</accession>
<dbReference type="GO" id="GO:0008703">
    <property type="term" value="F:5-amino-6-(5-phosphoribosylamino)uracil reductase activity"/>
    <property type="evidence" value="ECO:0007669"/>
    <property type="project" value="InterPro"/>
</dbReference>
<evidence type="ECO:0000259" key="1">
    <source>
        <dbReference type="Pfam" id="PF01872"/>
    </source>
</evidence>
<dbReference type="EMBL" id="WLYK01000011">
    <property type="protein sequence ID" value="MTD16877.1"/>
    <property type="molecule type" value="Genomic_DNA"/>
</dbReference>